<evidence type="ECO:0000313" key="5">
    <source>
        <dbReference type="Proteomes" id="UP000199377"/>
    </source>
</evidence>
<keyword evidence="1" id="KW-0479">Metal-binding</keyword>
<dbReference type="GO" id="GO:0046872">
    <property type="term" value="F:metal ion binding"/>
    <property type="evidence" value="ECO:0007669"/>
    <property type="project" value="UniProtKB-KW"/>
</dbReference>
<sequence>MITARFATLFGLGEATPVAPGTVGSLVALPVGFALHWAGGFPLFAFGLIVSVALGYTSIDRYLALKGDDEDPGEVIADELSGQLLAMAPLSLGLFLAGAPAHVFPWPGWVGAFVMFRLFDIVKPPPVSTAERLPGALGVMADDLVAGLLAAIVVTASAAIAHGWF</sequence>
<keyword evidence="1 2" id="KW-0472">Membrane</keyword>
<dbReference type="GO" id="GO:0006655">
    <property type="term" value="P:phosphatidylglycerol biosynthetic process"/>
    <property type="evidence" value="ECO:0007669"/>
    <property type="project" value="UniProtKB-UniPathway"/>
</dbReference>
<evidence type="ECO:0000259" key="3">
    <source>
        <dbReference type="Pfam" id="PF04608"/>
    </source>
</evidence>
<dbReference type="EC" id="3.1.3.27" evidence="1"/>
<dbReference type="UniPathway" id="UPA00084">
    <property type="reaction ID" value="UER00504"/>
</dbReference>
<dbReference type="GO" id="GO:0005886">
    <property type="term" value="C:plasma membrane"/>
    <property type="evidence" value="ECO:0007669"/>
    <property type="project" value="UniProtKB-SubCell"/>
</dbReference>
<organism evidence="4 5">
    <name type="scientific">Albimonas pacifica</name>
    <dbReference type="NCBI Taxonomy" id="1114924"/>
    <lineage>
        <taxon>Bacteria</taxon>
        <taxon>Pseudomonadati</taxon>
        <taxon>Pseudomonadota</taxon>
        <taxon>Alphaproteobacteria</taxon>
        <taxon>Rhodobacterales</taxon>
        <taxon>Paracoccaceae</taxon>
        <taxon>Albimonas</taxon>
    </lineage>
</organism>
<dbReference type="OrthoDB" id="9804091at2"/>
<proteinExistence type="predicted"/>
<dbReference type="InterPro" id="IPR026037">
    <property type="entry name" value="PgpA"/>
</dbReference>
<keyword evidence="1" id="KW-0442">Lipid degradation</keyword>
<dbReference type="STRING" id="1114924.SAMN05216258_108333"/>
<dbReference type="PANTHER" id="PTHR36305">
    <property type="entry name" value="PHOSPHATIDYLGLYCEROPHOSPHATASE A"/>
    <property type="match status" value="1"/>
</dbReference>
<keyword evidence="2" id="KW-1133">Transmembrane helix</keyword>
<evidence type="ECO:0000313" key="4">
    <source>
        <dbReference type="EMBL" id="SFI68509.1"/>
    </source>
</evidence>
<comment type="catalytic activity">
    <reaction evidence="1">
        <text>a 1,2-diacyl-sn-glycero-3-phospho-(1'-sn-glycero-3'-phosphate) + H2O = a 1,2-diacyl-sn-glycero-3-phospho-(1'-sn-glycerol) + phosphate</text>
        <dbReference type="Rhea" id="RHEA:33751"/>
        <dbReference type="ChEBI" id="CHEBI:15377"/>
        <dbReference type="ChEBI" id="CHEBI:43474"/>
        <dbReference type="ChEBI" id="CHEBI:60110"/>
        <dbReference type="ChEBI" id="CHEBI:64716"/>
        <dbReference type="EC" id="3.1.3.27"/>
    </reaction>
</comment>
<dbReference type="InterPro" id="IPR007686">
    <property type="entry name" value="YutG/PgpA"/>
</dbReference>
<comment type="subcellular location">
    <subcellularLocation>
        <location evidence="1">Cell inner membrane</location>
        <topology evidence="1">Multi-pass membrane protein</topology>
    </subcellularLocation>
</comment>
<dbReference type="SUPFAM" id="SSF101307">
    <property type="entry name" value="YutG-like"/>
    <property type="match status" value="1"/>
</dbReference>
<keyword evidence="1" id="KW-1003">Cell membrane</keyword>
<dbReference type="PIRSF" id="PIRSF006162">
    <property type="entry name" value="PgpA"/>
    <property type="match status" value="1"/>
</dbReference>
<keyword evidence="1" id="KW-0378">Hydrolase</keyword>
<dbReference type="PANTHER" id="PTHR36305:SF1">
    <property type="entry name" value="PHOSPHATIDYLGLYCEROPHOSPHATASE A"/>
    <property type="match status" value="1"/>
</dbReference>
<feature type="domain" description="YutG/PgpA" evidence="3">
    <location>
        <begin position="6"/>
        <end position="156"/>
    </location>
</feature>
<keyword evidence="1" id="KW-0460">Magnesium</keyword>
<dbReference type="AlphaFoldDB" id="A0A1I3K7R3"/>
<dbReference type="GO" id="GO:0009395">
    <property type="term" value="P:phospholipid catabolic process"/>
    <property type="evidence" value="ECO:0007669"/>
    <property type="project" value="UniProtKB-KW"/>
</dbReference>
<dbReference type="EMBL" id="FOQH01000008">
    <property type="protein sequence ID" value="SFI68509.1"/>
    <property type="molecule type" value="Genomic_DNA"/>
</dbReference>
<comment type="pathway">
    <text evidence="1">Phospholipid metabolism; phosphatidylglycerol biosynthesis; phosphatidylglycerol from CDP-diacylglycerol: step 2/2.</text>
</comment>
<reference evidence="4 5" key="1">
    <citation type="submission" date="2016-10" db="EMBL/GenBank/DDBJ databases">
        <authorList>
            <person name="de Groot N.N."/>
        </authorList>
    </citation>
    <scope>NUCLEOTIDE SEQUENCE [LARGE SCALE GENOMIC DNA]</scope>
    <source>
        <strain evidence="4 5">CGMCC 1.11030</strain>
    </source>
</reference>
<dbReference type="InterPro" id="IPR036681">
    <property type="entry name" value="PgpA-like_sf"/>
</dbReference>
<feature type="transmembrane region" description="Helical" evidence="2">
    <location>
        <begin position="143"/>
        <end position="164"/>
    </location>
</feature>
<evidence type="ECO:0000256" key="1">
    <source>
        <dbReference type="PIRNR" id="PIRNR006162"/>
    </source>
</evidence>
<dbReference type="RefSeq" id="WP_092862152.1">
    <property type="nucleotide sequence ID" value="NZ_FOQH01000008.1"/>
</dbReference>
<protein>
    <recommendedName>
        <fullName evidence="1">Phosphatidylglycerophosphatase A</fullName>
        <ecNumber evidence="1">3.1.3.27</ecNumber>
    </recommendedName>
    <alternativeName>
        <fullName evidence="1">Phosphatidylglycerolphosphate phosphatase A</fullName>
    </alternativeName>
</protein>
<accession>A0A1I3K7R3</accession>
<feature type="transmembrane region" description="Helical" evidence="2">
    <location>
        <begin position="39"/>
        <end position="59"/>
    </location>
</feature>
<gene>
    <name evidence="4" type="ORF">SAMN05216258_108333</name>
</gene>
<comment type="cofactor">
    <cofactor evidence="1">
        <name>Mg(2+)</name>
        <dbReference type="ChEBI" id="CHEBI:18420"/>
    </cofactor>
</comment>
<keyword evidence="1" id="KW-0997">Cell inner membrane</keyword>
<comment type="function">
    <text evidence="1">Lipid phosphatase which dephosphorylates phosphatidylglycerophosphate (PGP) to phosphatidylglycerol (PG).</text>
</comment>
<dbReference type="Pfam" id="PF04608">
    <property type="entry name" value="PgpA"/>
    <property type="match status" value="1"/>
</dbReference>
<keyword evidence="1" id="KW-0595">Phospholipid degradation</keyword>
<evidence type="ECO:0000256" key="2">
    <source>
        <dbReference type="SAM" id="Phobius"/>
    </source>
</evidence>
<name>A0A1I3K7R3_9RHOB</name>
<keyword evidence="5" id="KW-1185">Reference proteome</keyword>
<dbReference type="CDD" id="cd06971">
    <property type="entry name" value="PgpA"/>
    <property type="match status" value="1"/>
</dbReference>
<keyword evidence="1 2" id="KW-0812">Transmembrane</keyword>
<dbReference type="Proteomes" id="UP000199377">
    <property type="component" value="Unassembled WGS sequence"/>
</dbReference>
<feature type="transmembrane region" description="Helical" evidence="2">
    <location>
        <begin position="80"/>
        <end position="98"/>
    </location>
</feature>
<keyword evidence="1" id="KW-0443">Lipid metabolism</keyword>
<keyword evidence="1" id="KW-1208">Phospholipid metabolism</keyword>
<dbReference type="GO" id="GO:0008962">
    <property type="term" value="F:phosphatidylglycerophosphatase activity"/>
    <property type="evidence" value="ECO:0007669"/>
    <property type="project" value="UniProtKB-EC"/>
</dbReference>